<organism evidence="1 2">
    <name type="scientific">Panicum hallii var. hallii</name>
    <dbReference type="NCBI Taxonomy" id="1504633"/>
    <lineage>
        <taxon>Eukaryota</taxon>
        <taxon>Viridiplantae</taxon>
        <taxon>Streptophyta</taxon>
        <taxon>Embryophyta</taxon>
        <taxon>Tracheophyta</taxon>
        <taxon>Spermatophyta</taxon>
        <taxon>Magnoliopsida</taxon>
        <taxon>Liliopsida</taxon>
        <taxon>Poales</taxon>
        <taxon>Poaceae</taxon>
        <taxon>PACMAD clade</taxon>
        <taxon>Panicoideae</taxon>
        <taxon>Panicodae</taxon>
        <taxon>Paniceae</taxon>
        <taxon>Panicinae</taxon>
        <taxon>Panicum</taxon>
        <taxon>Panicum sect. Panicum</taxon>
    </lineage>
</organism>
<reference evidence="1 2" key="1">
    <citation type="submission" date="2018-04" db="EMBL/GenBank/DDBJ databases">
        <title>WGS assembly of Panicum hallii var. hallii HAL2.</title>
        <authorList>
            <person name="Lovell J."/>
            <person name="Jenkins J."/>
            <person name="Lowry D."/>
            <person name="Mamidi S."/>
            <person name="Sreedasyam A."/>
            <person name="Weng X."/>
            <person name="Barry K."/>
            <person name="Bonette J."/>
            <person name="Campitelli B."/>
            <person name="Daum C."/>
            <person name="Gordon S."/>
            <person name="Gould B."/>
            <person name="Lipzen A."/>
            <person name="MacQueen A."/>
            <person name="Palacio-Mejia J."/>
            <person name="Plott C."/>
            <person name="Shakirov E."/>
            <person name="Shu S."/>
            <person name="Yoshinaga Y."/>
            <person name="Zane M."/>
            <person name="Rokhsar D."/>
            <person name="Grimwood J."/>
            <person name="Schmutz J."/>
            <person name="Juenger T."/>
        </authorList>
    </citation>
    <scope>NUCLEOTIDE SEQUENCE [LARGE SCALE GENOMIC DNA]</scope>
    <source>
        <strain evidence="2">cv. HAL2</strain>
    </source>
</reference>
<evidence type="ECO:0000313" key="1">
    <source>
        <dbReference type="EMBL" id="PUZ77869.1"/>
    </source>
</evidence>
<proteinExistence type="predicted"/>
<dbReference type="Proteomes" id="UP000244336">
    <property type="component" value="Chromosome 1"/>
</dbReference>
<keyword evidence="2" id="KW-1185">Reference proteome</keyword>
<name>A0A2T7FCR2_9POAL</name>
<protein>
    <submittedName>
        <fullName evidence="1">Uncharacterized protein</fullName>
    </submittedName>
</protein>
<evidence type="ECO:0000313" key="2">
    <source>
        <dbReference type="Proteomes" id="UP000244336"/>
    </source>
</evidence>
<sequence>MQSTDDQFLPGNILHQPRANRYAEAQQKQQNFKILFITPPRFGAGLLGLSLMDSSPTRPDP</sequence>
<accession>A0A2T7FCR2</accession>
<dbReference type="EMBL" id="CM009749">
    <property type="protein sequence ID" value="PUZ77869.1"/>
    <property type="molecule type" value="Genomic_DNA"/>
</dbReference>
<gene>
    <name evidence="1" type="ORF">GQ55_1G407300</name>
</gene>
<dbReference type="AlphaFoldDB" id="A0A2T7FCR2"/>
<dbReference type="Gramene" id="PUZ77869">
    <property type="protein sequence ID" value="PUZ77869"/>
    <property type="gene ID" value="GQ55_1G407300"/>
</dbReference>